<dbReference type="Proteomes" id="UP001215280">
    <property type="component" value="Unassembled WGS sequence"/>
</dbReference>
<organism evidence="2 3">
    <name type="scientific">Mycena maculata</name>
    <dbReference type="NCBI Taxonomy" id="230809"/>
    <lineage>
        <taxon>Eukaryota</taxon>
        <taxon>Fungi</taxon>
        <taxon>Dikarya</taxon>
        <taxon>Basidiomycota</taxon>
        <taxon>Agaricomycotina</taxon>
        <taxon>Agaricomycetes</taxon>
        <taxon>Agaricomycetidae</taxon>
        <taxon>Agaricales</taxon>
        <taxon>Marasmiineae</taxon>
        <taxon>Mycenaceae</taxon>
        <taxon>Mycena</taxon>
    </lineage>
</organism>
<evidence type="ECO:0000313" key="3">
    <source>
        <dbReference type="Proteomes" id="UP001215280"/>
    </source>
</evidence>
<feature type="signal peptide" evidence="1">
    <location>
        <begin position="1"/>
        <end position="17"/>
    </location>
</feature>
<accession>A0AAD7N8W8</accession>
<dbReference type="AlphaFoldDB" id="A0AAD7N8W8"/>
<evidence type="ECO:0000313" key="2">
    <source>
        <dbReference type="EMBL" id="KAJ7751745.1"/>
    </source>
</evidence>
<name>A0AAD7N8W8_9AGAR</name>
<sequence length="90" mass="8749">MKFTVALFFSFVAAVVSTPTANPGKSALSARTPTAPGCNFVLHCGGVGGCDDGPCVAAGYSCDGTTVVGSGDSACSACTCELFCGVGPVC</sequence>
<keyword evidence="3" id="KW-1185">Reference proteome</keyword>
<reference evidence="2" key="1">
    <citation type="submission" date="2023-03" db="EMBL/GenBank/DDBJ databases">
        <title>Massive genome expansion in bonnet fungi (Mycena s.s.) driven by repeated elements and novel gene families across ecological guilds.</title>
        <authorList>
            <consortium name="Lawrence Berkeley National Laboratory"/>
            <person name="Harder C.B."/>
            <person name="Miyauchi S."/>
            <person name="Viragh M."/>
            <person name="Kuo A."/>
            <person name="Thoen E."/>
            <person name="Andreopoulos B."/>
            <person name="Lu D."/>
            <person name="Skrede I."/>
            <person name="Drula E."/>
            <person name="Henrissat B."/>
            <person name="Morin E."/>
            <person name="Kohler A."/>
            <person name="Barry K."/>
            <person name="LaButti K."/>
            <person name="Morin E."/>
            <person name="Salamov A."/>
            <person name="Lipzen A."/>
            <person name="Mereny Z."/>
            <person name="Hegedus B."/>
            <person name="Baldrian P."/>
            <person name="Stursova M."/>
            <person name="Weitz H."/>
            <person name="Taylor A."/>
            <person name="Grigoriev I.V."/>
            <person name="Nagy L.G."/>
            <person name="Martin F."/>
            <person name="Kauserud H."/>
        </authorList>
    </citation>
    <scope>NUCLEOTIDE SEQUENCE</scope>
    <source>
        <strain evidence="2">CBHHK188m</strain>
    </source>
</reference>
<gene>
    <name evidence="2" type="ORF">DFH07DRAFT_1061802</name>
</gene>
<protein>
    <submittedName>
        <fullName evidence="2">Uncharacterized protein</fullName>
    </submittedName>
</protein>
<comment type="caution">
    <text evidence="2">The sequence shown here is derived from an EMBL/GenBank/DDBJ whole genome shotgun (WGS) entry which is preliminary data.</text>
</comment>
<feature type="chain" id="PRO_5042280105" evidence="1">
    <location>
        <begin position="18"/>
        <end position="90"/>
    </location>
</feature>
<dbReference type="EMBL" id="JARJLG010000077">
    <property type="protein sequence ID" value="KAJ7751745.1"/>
    <property type="molecule type" value="Genomic_DNA"/>
</dbReference>
<evidence type="ECO:0000256" key="1">
    <source>
        <dbReference type="SAM" id="SignalP"/>
    </source>
</evidence>
<proteinExistence type="predicted"/>
<keyword evidence="1" id="KW-0732">Signal</keyword>